<dbReference type="InterPro" id="IPR000760">
    <property type="entry name" value="Inositol_monophosphatase-like"/>
</dbReference>
<dbReference type="GO" id="GO:0007165">
    <property type="term" value="P:signal transduction"/>
    <property type="evidence" value="ECO:0007669"/>
    <property type="project" value="TreeGrafter"/>
</dbReference>
<dbReference type="PANTHER" id="PTHR20854:SF4">
    <property type="entry name" value="INOSITOL-1-MONOPHOSPHATASE-RELATED"/>
    <property type="match status" value="1"/>
</dbReference>
<feature type="binding site" evidence="2">
    <location>
        <position position="101"/>
    </location>
    <ligand>
        <name>Mg(2+)</name>
        <dbReference type="ChEBI" id="CHEBI:18420"/>
        <label>1</label>
        <note>catalytic</note>
    </ligand>
</feature>
<dbReference type="GO" id="GO:0046872">
    <property type="term" value="F:metal ion binding"/>
    <property type="evidence" value="ECO:0007669"/>
    <property type="project" value="UniProtKB-KW"/>
</dbReference>
<keyword evidence="2" id="KW-0460">Magnesium</keyword>
<dbReference type="Gene3D" id="3.30.540.10">
    <property type="entry name" value="Fructose-1,6-Bisphosphatase, subunit A, domain 1"/>
    <property type="match status" value="1"/>
</dbReference>
<dbReference type="GO" id="GO:0008934">
    <property type="term" value="F:inositol monophosphate 1-phosphatase activity"/>
    <property type="evidence" value="ECO:0007669"/>
    <property type="project" value="TreeGrafter"/>
</dbReference>
<dbReference type="Pfam" id="PF00459">
    <property type="entry name" value="Inositol_P"/>
    <property type="match status" value="1"/>
</dbReference>
<dbReference type="Gene3D" id="3.40.190.80">
    <property type="match status" value="1"/>
</dbReference>
<feature type="binding site" evidence="2">
    <location>
        <position position="103"/>
    </location>
    <ligand>
        <name>Mg(2+)</name>
        <dbReference type="ChEBI" id="CHEBI:18420"/>
        <label>1</label>
        <note>catalytic</note>
    </ligand>
</feature>
<evidence type="ECO:0000313" key="4">
    <source>
        <dbReference type="Proteomes" id="UP000243904"/>
    </source>
</evidence>
<proteinExistence type="inferred from homology"/>
<dbReference type="CDD" id="cd01638">
    <property type="entry name" value="CysQ"/>
    <property type="match status" value="1"/>
</dbReference>
<comment type="similarity">
    <text evidence="1">Belongs to the inositol monophosphatase superfamily.</text>
</comment>
<reference evidence="4" key="1">
    <citation type="submission" date="2016-10" db="EMBL/GenBank/DDBJ databases">
        <authorList>
            <person name="Varghese N."/>
            <person name="Submissions S."/>
        </authorList>
    </citation>
    <scope>NUCLEOTIDE SEQUENCE [LARGE SCALE GENOMIC DNA]</scope>
    <source>
        <strain evidence="4">GAS369</strain>
    </source>
</reference>
<dbReference type="SUPFAM" id="SSF56655">
    <property type="entry name" value="Carbohydrate phosphatase"/>
    <property type="match status" value="1"/>
</dbReference>
<comment type="cofactor">
    <cofactor evidence="2">
        <name>Mg(2+)</name>
        <dbReference type="ChEBI" id="CHEBI:18420"/>
    </cofactor>
</comment>
<accession>A0A1H1W6G6</accession>
<feature type="binding site" evidence="2">
    <location>
        <position position="221"/>
    </location>
    <ligand>
        <name>Mg(2+)</name>
        <dbReference type="ChEBI" id="CHEBI:18420"/>
        <label>1</label>
        <note>catalytic</note>
    </ligand>
</feature>
<evidence type="ECO:0000256" key="1">
    <source>
        <dbReference type="ARBA" id="ARBA00009759"/>
    </source>
</evidence>
<dbReference type="PANTHER" id="PTHR20854">
    <property type="entry name" value="INOSITOL MONOPHOSPHATASE"/>
    <property type="match status" value="1"/>
</dbReference>
<name>A0A1H1W6G6_9BRAD</name>
<sequence length="277" mass="29828">MADASAGGVRNQVLSRDTLSRDAALLVATVREAGALALSMFRTELKNWTKGTSSPVSEADIAVNDLIESKLRSATPDYGWLSEESADDEARLGKRLVWIVDPIDGTRSYLAGREDWCVSVALVEDESPVLAAVFAPVSDEFFFAASGSGATRNDVPVHATLGTELDFSRVAGPKPLVQRLSRGPDEITLYPRIGSLALRLCRVAEGRLDAAFAGGQSRDWDLAAANLIVQQANGNMTALSGDTILYNRREVTHGVLVAAGRDRHASIVEHFRNRPLP</sequence>
<dbReference type="EMBL" id="LT629750">
    <property type="protein sequence ID" value="SDS92655.1"/>
    <property type="molecule type" value="Genomic_DNA"/>
</dbReference>
<dbReference type="PRINTS" id="PR00377">
    <property type="entry name" value="IMPHPHTASES"/>
</dbReference>
<dbReference type="AlphaFoldDB" id="A0A1H1W6G6"/>
<dbReference type="RefSeq" id="WP_244549139.1">
    <property type="nucleotide sequence ID" value="NZ_LT629750.1"/>
</dbReference>
<dbReference type="GO" id="GO:0006020">
    <property type="term" value="P:inositol metabolic process"/>
    <property type="evidence" value="ECO:0007669"/>
    <property type="project" value="TreeGrafter"/>
</dbReference>
<keyword evidence="2" id="KW-0479">Metal-binding</keyword>
<protein>
    <submittedName>
        <fullName evidence="3">Myo-inositol-1(Or 4)-monophosphatase</fullName>
    </submittedName>
</protein>
<feature type="binding site" evidence="2">
    <location>
        <position position="104"/>
    </location>
    <ligand>
        <name>Mg(2+)</name>
        <dbReference type="ChEBI" id="CHEBI:18420"/>
        <label>1</label>
        <note>catalytic</note>
    </ligand>
</feature>
<gene>
    <name evidence="3" type="ORF">SAMN05444158_3707</name>
</gene>
<organism evidence="3 4">
    <name type="scientific">Bradyrhizobium canariense</name>
    <dbReference type="NCBI Taxonomy" id="255045"/>
    <lineage>
        <taxon>Bacteria</taxon>
        <taxon>Pseudomonadati</taxon>
        <taxon>Pseudomonadota</taxon>
        <taxon>Alphaproteobacteria</taxon>
        <taxon>Hyphomicrobiales</taxon>
        <taxon>Nitrobacteraceae</taxon>
        <taxon>Bradyrhizobium</taxon>
    </lineage>
</organism>
<evidence type="ECO:0000313" key="3">
    <source>
        <dbReference type="EMBL" id="SDS92655.1"/>
    </source>
</evidence>
<evidence type="ECO:0000256" key="2">
    <source>
        <dbReference type="PIRSR" id="PIRSR600760-2"/>
    </source>
</evidence>
<feature type="binding site" evidence="2">
    <location>
        <position position="83"/>
    </location>
    <ligand>
        <name>Mg(2+)</name>
        <dbReference type="ChEBI" id="CHEBI:18420"/>
        <label>1</label>
        <note>catalytic</note>
    </ligand>
</feature>
<keyword evidence="4" id="KW-1185">Reference proteome</keyword>
<dbReference type="Proteomes" id="UP000243904">
    <property type="component" value="Chromosome I"/>
</dbReference>